<dbReference type="PROSITE" id="PS51186">
    <property type="entry name" value="GNAT"/>
    <property type="match status" value="1"/>
</dbReference>
<dbReference type="AlphaFoldDB" id="A0A2M7SEL8"/>
<feature type="domain" description="N-acetyltransferase" evidence="1">
    <location>
        <begin position="27"/>
        <end position="173"/>
    </location>
</feature>
<comment type="caution">
    <text evidence="2">The sequence shown here is derived from an EMBL/GenBank/DDBJ whole genome shotgun (WGS) entry which is preliminary data.</text>
</comment>
<organism evidence="2 3">
    <name type="scientific">Candidatus Desantisbacteria bacterium CG_4_10_14_0_8_um_filter_48_22</name>
    <dbReference type="NCBI Taxonomy" id="1974543"/>
    <lineage>
        <taxon>Bacteria</taxon>
        <taxon>Candidatus Desantisiibacteriota</taxon>
    </lineage>
</organism>
<dbReference type="EMBL" id="PFMR01000055">
    <property type="protein sequence ID" value="PIZ17975.1"/>
    <property type="molecule type" value="Genomic_DNA"/>
</dbReference>
<evidence type="ECO:0000259" key="1">
    <source>
        <dbReference type="PROSITE" id="PS51186"/>
    </source>
</evidence>
<evidence type="ECO:0000313" key="2">
    <source>
        <dbReference type="EMBL" id="PIZ17975.1"/>
    </source>
</evidence>
<name>A0A2M7SEL8_9BACT</name>
<dbReference type="InterPro" id="IPR016181">
    <property type="entry name" value="Acyl_CoA_acyltransferase"/>
</dbReference>
<dbReference type="Gene3D" id="3.40.630.30">
    <property type="match status" value="1"/>
</dbReference>
<dbReference type="GO" id="GO:0016747">
    <property type="term" value="F:acyltransferase activity, transferring groups other than amino-acyl groups"/>
    <property type="evidence" value="ECO:0007669"/>
    <property type="project" value="InterPro"/>
</dbReference>
<accession>A0A2M7SEL8</accession>
<dbReference type="InterPro" id="IPR000182">
    <property type="entry name" value="GNAT_dom"/>
</dbReference>
<protein>
    <recommendedName>
        <fullName evidence="1">N-acetyltransferase domain-containing protein</fullName>
    </recommendedName>
</protein>
<evidence type="ECO:0000313" key="3">
    <source>
        <dbReference type="Proteomes" id="UP000229307"/>
    </source>
</evidence>
<sequence>MERKQPQLVMKRNNLEDLPAIVLPQGYSIRTYKEGDGEAWCDIINRTIGPGWNADLFNTSFLQFPVFSPDRMFFVVCGGIPAGTATAWVKEPEEKVTGIVHYVGVLPEHAGRKLGYALTLRTLHYMKDHGFKNAVLQTDDDRLPAIKTYLNLGFVPTIIDDNQYQRWMDIFRYFRMNWENYL</sequence>
<reference evidence="3" key="1">
    <citation type="submission" date="2017-09" db="EMBL/GenBank/DDBJ databases">
        <title>Depth-based differentiation of microbial function through sediment-hosted aquifers and enrichment of novel symbionts in the deep terrestrial subsurface.</title>
        <authorList>
            <person name="Probst A.J."/>
            <person name="Ladd B."/>
            <person name="Jarett J.K."/>
            <person name="Geller-Mcgrath D.E."/>
            <person name="Sieber C.M.K."/>
            <person name="Emerson J.B."/>
            <person name="Anantharaman K."/>
            <person name="Thomas B.C."/>
            <person name="Malmstrom R."/>
            <person name="Stieglmeier M."/>
            <person name="Klingl A."/>
            <person name="Woyke T."/>
            <person name="Ryan C.M."/>
            <person name="Banfield J.F."/>
        </authorList>
    </citation>
    <scope>NUCLEOTIDE SEQUENCE [LARGE SCALE GENOMIC DNA]</scope>
</reference>
<dbReference type="Proteomes" id="UP000229307">
    <property type="component" value="Unassembled WGS sequence"/>
</dbReference>
<dbReference type="Pfam" id="PF00583">
    <property type="entry name" value="Acetyltransf_1"/>
    <property type="match status" value="1"/>
</dbReference>
<gene>
    <name evidence="2" type="ORF">COY52_01785</name>
</gene>
<dbReference type="SUPFAM" id="SSF55729">
    <property type="entry name" value="Acyl-CoA N-acyltransferases (Nat)"/>
    <property type="match status" value="1"/>
</dbReference>
<proteinExistence type="predicted"/>